<name>A0A5K3G167_MESCO</name>
<dbReference type="AlphaFoldDB" id="A0A5K3G167"/>
<evidence type="ECO:0000256" key="1">
    <source>
        <dbReference type="SAM" id="MobiDB-lite"/>
    </source>
</evidence>
<feature type="compositionally biased region" description="Polar residues" evidence="1">
    <location>
        <begin position="48"/>
        <end position="62"/>
    </location>
</feature>
<evidence type="ECO:0000313" key="2">
    <source>
        <dbReference type="WBParaSite" id="MCU_011902-RA"/>
    </source>
</evidence>
<feature type="region of interest" description="Disordered" evidence="1">
    <location>
        <begin position="41"/>
        <end position="62"/>
    </location>
</feature>
<proteinExistence type="predicted"/>
<organism evidence="2">
    <name type="scientific">Mesocestoides corti</name>
    <name type="common">Flatworm</name>
    <dbReference type="NCBI Taxonomy" id="53468"/>
    <lineage>
        <taxon>Eukaryota</taxon>
        <taxon>Metazoa</taxon>
        <taxon>Spiralia</taxon>
        <taxon>Lophotrochozoa</taxon>
        <taxon>Platyhelminthes</taxon>
        <taxon>Cestoda</taxon>
        <taxon>Eucestoda</taxon>
        <taxon>Cyclophyllidea</taxon>
        <taxon>Mesocestoididae</taxon>
        <taxon>Mesocestoides</taxon>
    </lineage>
</organism>
<sequence>MSEVVRIAGQVKIFSIENEKPRRQEAGRQRASCDRFEKPTSVAPMKFTNPTGAKVSSKNAPTNYRPTECVLTKGNCYGIRIRMPEHAKCIQLQPIVVSTRPNGPQEVRSPQLYRVTPTSRTTPPPPATWGDSRYGNFIDPERDITVEVVDDCGQTKVESGWNIPNDKFSVNPGQNIEVPRTEKKRMRVTGTIVVKGYK</sequence>
<accession>A0A5K3G167</accession>
<protein>
    <submittedName>
        <fullName evidence="2">DUF5641 domain-containing protein</fullName>
    </submittedName>
</protein>
<feature type="region of interest" description="Disordered" evidence="1">
    <location>
        <begin position="115"/>
        <end position="135"/>
    </location>
</feature>
<dbReference type="WBParaSite" id="MCU_011902-RA">
    <property type="protein sequence ID" value="MCU_011902-RA"/>
    <property type="gene ID" value="MCU_011902"/>
</dbReference>
<reference evidence="2" key="1">
    <citation type="submission" date="2019-11" db="UniProtKB">
        <authorList>
            <consortium name="WormBaseParasite"/>
        </authorList>
    </citation>
    <scope>IDENTIFICATION</scope>
</reference>